<dbReference type="Pfam" id="PF13306">
    <property type="entry name" value="LRR_5"/>
    <property type="match status" value="1"/>
</dbReference>
<dbReference type="PANTHER" id="PTHR34251:SF1">
    <property type="entry name" value="LEUCINE, GLUTAMATE AND LYSINE RICH 1"/>
    <property type="match status" value="1"/>
</dbReference>
<dbReference type="PANTHER" id="PTHR34251">
    <property type="entry name" value="LEUCINE-, GLUTAMATE- AND LYSINE-RICH PROTEIN 1"/>
    <property type="match status" value="1"/>
</dbReference>
<evidence type="ECO:0000259" key="5">
    <source>
        <dbReference type="Pfam" id="PF13290"/>
    </source>
</evidence>
<feature type="compositionally biased region" description="Low complexity" evidence="2">
    <location>
        <begin position="1028"/>
        <end position="1038"/>
    </location>
</feature>
<dbReference type="Gene3D" id="1.20.1270.90">
    <property type="entry name" value="AF1782-like"/>
    <property type="match status" value="2"/>
</dbReference>
<keyword evidence="1" id="KW-0175">Coiled coil</keyword>
<feature type="domain" description="GH29D-like beta-sandwich" evidence="5">
    <location>
        <begin position="166"/>
        <end position="223"/>
    </location>
</feature>
<evidence type="ECO:0000256" key="2">
    <source>
        <dbReference type="SAM" id="MobiDB-lite"/>
    </source>
</evidence>
<feature type="domain" description="Heme-binding protein Shr-like Hb-interacting" evidence="4">
    <location>
        <begin position="82"/>
        <end position="136"/>
    </location>
</feature>
<feature type="chain" id="PRO_5038378255" evidence="3">
    <location>
        <begin position="28"/>
        <end position="1180"/>
    </location>
</feature>
<evidence type="ECO:0000313" key="6">
    <source>
        <dbReference type="EMBL" id="SDB02801.1"/>
    </source>
</evidence>
<evidence type="ECO:0000256" key="3">
    <source>
        <dbReference type="SAM" id="SignalP"/>
    </source>
</evidence>
<dbReference type="STRING" id="1732.SAMN02910417_00202"/>
<dbReference type="Gene3D" id="3.80.10.10">
    <property type="entry name" value="Ribonuclease Inhibitor"/>
    <property type="match status" value="1"/>
</dbReference>
<dbReference type="SUPFAM" id="SSF52058">
    <property type="entry name" value="L domain-like"/>
    <property type="match status" value="1"/>
</dbReference>
<evidence type="ECO:0000256" key="1">
    <source>
        <dbReference type="SAM" id="Coils"/>
    </source>
</evidence>
<accession>A0A1G6A2X3</accession>
<dbReference type="InterPro" id="IPR032675">
    <property type="entry name" value="LRR_dom_sf"/>
</dbReference>
<dbReference type="InterPro" id="IPR059177">
    <property type="entry name" value="GH29D-like_dom"/>
</dbReference>
<evidence type="ECO:0000259" key="4">
    <source>
        <dbReference type="Pfam" id="PF07550"/>
    </source>
</evidence>
<dbReference type="RefSeq" id="WP_090171156.1">
    <property type="nucleotide sequence ID" value="NZ_FMXR01000004.1"/>
</dbReference>
<organism evidence="6 7">
    <name type="scientific">Eubacterium oxidoreducens</name>
    <dbReference type="NCBI Taxonomy" id="1732"/>
    <lineage>
        <taxon>Bacteria</taxon>
        <taxon>Bacillati</taxon>
        <taxon>Bacillota</taxon>
        <taxon>Clostridia</taxon>
        <taxon>Eubacteriales</taxon>
        <taxon>Eubacteriaceae</taxon>
        <taxon>Eubacterium</taxon>
    </lineage>
</organism>
<evidence type="ECO:0000313" key="7">
    <source>
        <dbReference type="Proteomes" id="UP000199228"/>
    </source>
</evidence>
<proteinExistence type="predicted"/>
<dbReference type="Pfam" id="PF07550">
    <property type="entry name" value="Shr-like_HID"/>
    <property type="match status" value="1"/>
</dbReference>
<dbReference type="EMBL" id="FMXR01000004">
    <property type="protein sequence ID" value="SDB02801.1"/>
    <property type="molecule type" value="Genomic_DNA"/>
</dbReference>
<dbReference type="InterPro" id="IPR038799">
    <property type="entry name" value="LEKR1"/>
</dbReference>
<feature type="signal peptide" evidence="3">
    <location>
        <begin position="1"/>
        <end position="27"/>
    </location>
</feature>
<feature type="compositionally biased region" description="Basic and acidic residues" evidence="2">
    <location>
        <begin position="941"/>
        <end position="1027"/>
    </location>
</feature>
<keyword evidence="7" id="KW-1185">Reference proteome</keyword>
<dbReference type="AlphaFoldDB" id="A0A1G6A2X3"/>
<dbReference type="InterPro" id="IPR026906">
    <property type="entry name" value="LRR_5"/>
</dbReference>
<dbReference type="Pfam" id="PF13290">
    <property type="entry name" value="CHB_HEX_C_1"/>
    <property type="match status" value="2"/>
</dbReference>
<sequence>MKRKRVVGRVLCAIMAASMALSGGGMAAFADTASEQVEIMEEETGEELASPPTITKACYYDSGSAWAVSGVQFEELKDYWQAYVLKITKVVINGVSYTQFQCNRSAAAGFAVPVDSMEDGNNVIVISADGYEDTTIIVNRANGEYSFVSQQEGAYEEVVARPTISPESQKFDSTQEVTIETKTEGAEIYYTTDGSTPTVDSKKYTGSFTVSDITTVKAIAVVGEDISFVQTATYTLRPLSEREGNYTATAILSDGIFATADDSVLSDLVKDTADVTVVDNGDGTYNYEVILTVGKGTVSDGSFTNWSEYGENGQWCGQDISEWKYRYKSDVYVEKTAEIVYDNKLAGIRKFKFVFEGSLPDGLMMEIVTGFSDIFEHPTPRIAIDADTLVVKSDDPDASELEATIQGAEEIDTTKYTQSTVDAFTKALKEAKTTDRNYEATQEEIDEATENLVSAYEDLNELDAPEFTYGVGKFSGSKEVEITCRDEEADIYYTTDGSIPTKESNLYTGAFEITETSTVKAIAISGDSSSEVSQVTYTKRTSVQELGTYLMKVSVNSGADTTGDDSKAASILRDTAKVVVREDEVGNTYYDVTYYVVSGTIALTMEELNEAAANGFSVSKVTYDNGVDEEMKTAEISYENELAKVRGFTVTYPYELPTEQGLVVSMNTTVNGEAYNLDGYALFDTSSMAVAFAVTPADTTELEETISAAQTYYDNNRWGDLWFLDYYHMAYKESQDTTYSQDLANAISAADEVLEKESLSQEEADEAAAELLDAYRKTVALIFDYDVYRITHAYNGNACDINTYYMNKAAAEYASLTDGEKTYITGYYLLLVQQATYNLSEATADAEAKEETLSQAQSALEKAQTAYDALEEDATEEAIATAKESVDDATKAVETATTEKEIADAVVAQRTAELNEANAKQALYEAKTTKKAAEAAQEEAEAAKETAEELAKAAQKKAEAAELAQKEAQEQAEMAREAQEEAEKVAKEAEEKAEAAQEELKEAEEKLKEAQEALKELQESQNTKEDQTTTTTPNVGTDTKTKKETSKVVKGVTYKISGSSAVVTKVSSSQSSVTIADTVTIGGKTYKVTKISDKVFVGNKKIKSITIGKNISSIGKQTFKGASKLKSVTIKGNSLTSIGKKAFKGVNKKVIFKVPSKSLKKYKKMIKKAGAPAKASYKNL</sequence>
<dbReference type="OrthoDB" id="9802197at2"/>
<keyword evidence="3" id="KW-0732">Signal</keyword>
<name>A0A1G6A2X3_EUBOX</name>
<feature type="region of interest" description="Disordered" evidence="2">
    <location>
        <begin position="935"/>
        <end position="1043"/>
    </location>
</feature>
<reference evidence="6 7" key="1">
    <citation type="submission" date="2016-10" db="EMBL/GenBank/DDBJ databases">
        <authorList>
            <person name="de Groot N.N."/>
        </authorList>
    </citation>
    <scope>NUCLEOTIDE SEQUENCE [LARGE SCALE GENOMIC DNA]</scope>
    <source>
        <strain evidence="6 7">DSM 3217</strain>
    </source>
</reference>
<feature type="coiled-coil region" evidence="1">
    <location>
        <begin position="431"/>
        <end position="458"/>
    </location>
</feature>
<protein>
    <submittedName>
        <fullName evidence="6">Uncharacterized protein</fullName>
    </submittedName>
</protein>
<gene>
    <name evidence="6" type="ORF">SAMN02910417_00202</name>
</gene>
<dbReference type="InterPro" id="IPR011432">
    <property type="entry name" value="Shr-like_HID"/>
</dbReference>
<feature type="domain" description="GH29D-like beta-sandwich" evidence="5">
    <location>
        <begin position="472"/>
        <end position="532"/>
    </location>
</feature>
<dbReference type="Proteomes" id="UP000199228">
    <property type="component" value="Unassembled WGS sequence"/>
</dbReference>